<evidence type="ECO:0000313" key="4">
    <source>
        <dbReference type="EMBL" id="KAJ8451883.1"/>
    </source>
</evidence>
<dbReference type="Gene3D" id="3.80.10.10">
    <property type="entry name" value="Ribonuclease Inhibitor"/>
    <property type="match status" value="1"/>
</dbReference>
<keyword evidence="5" id="KW-1185">Reference proteome</keyword>
<dbReference type="EMBL" id="JAKOGI010004172">
    <property type="protein sequence ID" value="KAJ8419902.1"/>
    <property type="molecule type" value="Genomic_DNA"/>
</dbReference>
<evidence type="ECO:0000313" key="5">
    <source>
        <dbReference type="Proteomes" id="UP001153076"/>
    </source>
</evidence>
<proteinExistence type="predicted"/>
<dbReference type="AlphaFoldDB" id="A0A9Q1GG06"/>
<evidence type="ECO:0000259" key="2">
    <source>
        <dbReference type="Pfam" id="PF23622"/>
    </source>
</evidence>
<gene>
    <name evidence="3" type="ORF">Cgig2_002634</name>
    <name evidence="4" type="ORF">Cgig2_007366</name>
</gene>
<dbReference type="InterPro" id="IPR032675">
    <property type="entry name" value="LRR_dom_sf"/>
</dbReference>
<dbReference type="SUPFAM" id="SSF52047">
    <property type="entry name" value="RNI-like"/>
    <property type="match status" value="1"/>
</dbReference>
<dbReference type="Pfam" id="PF23622">
    <property type="entry name" value="LRR_At1g61320_AtMIF1"/>
    <property type="match status" value="1"/>
</dbReference>
<dbReference type="InterPro" id="IPR053772">
    <property type="entry name" value="At1g61320/At1g61330-like"/>
</dbReference>
<dbReference type="InterPro" id="IPR053781">
    <property type="entry name" value="F-box_AtFBL13-like"/>
</dbReference>
<dbReference type="Proteomes" id="UP001153076">
    <property type="component" value="Unassembled WGS sequence"/>
</dbReference>
<dbReference type="CDD" id="cd22160">
    <property type="entry name" value="F-box_AtFBL13-like"/>
    <property type="match status" value="1"/>
</dbReference>
<sequence length="468" mass="54022">MASSVQDVPSQKMYIMCERKAKARNNCKDIISSLMDDILVRILSLLDLREAARTSALSKRWRYLWANRSDLDFDASPTLYRLWHELSISWELYDAQCEFEAYKFVRHVNQVVSSNLAPSINRFRVRFLLGGSYGYDIHRWVNFAMGKNVKELELNLSSYIGGYPQYPFCLYSFRCYAGYPSVHSLVSLSLVAVNICGYFLKSVLFTFPNLERLTLKDLGCGQSDLIVVGDSLKLRHLEISRCRDCRKLEISARNLNSIVYYAYGHEQDVKFAYAPLLNEASVSGPNSVRFIHRLHHSGSLHQLTKLAGLVQIQDFIRSPIGFPQFVNLKQLEFAFSDAANQSLLIFTNLIDACPVLHNFKLQRDFRKSYWFDDEEALRGNVIKVAEKYHHCLRIFEMVGFRGAPADFELVMYLARFAIVFEKVVLDPHLPWDEGKPSERNTLEQIEAIRRQAKLLQNQLPARVQMEVL</sequence>
<dbReference type="Pfam" id="PF00646">
    <property type="entry name" value="F-box"/>
    <property type="match status" value="1"/>
</dbReference>
<dbReference type="SUPFAM" id="SSF81383">
    <property type="entry name" value="F-box domain"/>
    <property type="match status" value="1"/>
</dbReference>
<comment type="caution">
    <text evidence="3">The sequence shown here is derived from an EMBL/GenBank/DDBJ whole genome shotgun (WGS) entry which is preliminary data.</text>
</comment>
<feature type="domain" description="At1g61320/AtMIF1 LRR" evidence="2">
    <location>
        <begin position="172"/>
        <end position="428"/>
    </location>
</feature>
<dbReference type="Gene3D" id="1.20.1280.50">
    <property type="match status" value="1"/>
</dbReference>
<dbReference type="InterPro" id="IPR001810">
    <property type="entry name" value="F-box_dom"/>
</dbReference>
<dbReference type="InterPro" id="IPR036047">
    <property type="entry name" value="F-box-like_dom_sf"/>
</dbReference>
<protein>
    <recommendedName>
        <fullName evidence="6">F-box domain-containing protein</fullName>
    </recommendedName>
</protein>
<feature type="domain" description="F-box" evidence="1">
    <location>
        <begin position="31"/>
        <end position="68"/>
    </location>
</feature>
<dbReference type="EMBL" id="JAKOGI010000007">
    <property type="protein sequence ID" value="KAJ8451883.1"/>
    <property type="molecule type" value="Genomic_DNA"/>
</dbReference>
<evidence type="ECO:0000259" key="1">
    <source>
        <dbReference type="Pfam" id="PF00646"/>
    </source>
</evidence>
<evidence type="ECO:0000313" key="3">
    <source>
        <dbReference type="EMBL" id="KAJ8419902.1"/>
    </source>
</evidence>
<name>A0A9Q1GG06_9CARY</name>
<dbReference type="PANTHER" id="PTHR34145:SF68">
    <property type="entry name" value="FBD DOMAIN-CONTAINING PROTEIN"/>
    <property type="match status" value="1"/>
</dbReference>
<organism evidence="3 5">
    <name type="scientific">Carnegiea gigantea</name>
    <dbReference type="NCBI Taxonomy" id="171969"/>
    <lineage>
        <taxon>Eukaryota</taxon>
        <taxon>Viridiplantae</taxon>
        <taxon>Streptophyta</taxon>
        <taxon>Embryophyta</taxon>
        <taxon>Tracheophyta</taxon>
        <taxon>Spermatophyta</taxon>
        <taxon>Magnoliopsida</taxon>
        <taxon>eudicotyledons</taxon>
        <taxon>Gunneridae</taxon>
        <taxon>Pentapetalae</taxon>
        <taxon>Caryophyllales</taxon>
        <taxon>Cactineae</taxon>
        <taxon>Cactaceae</taxon>
        <taxon>Cactoideae</taxon>
        <taxon>Echinocereeae</taxon>
        <taxon>Carnegiea</taxon>
    </lineage>
</organism>
<dbReference type="InterPro" id="IPR055357">
    <property type="entry name" value="LRR_At1g61320_AtMIF1"/>
</dbReference>
<reference evidence="3" key="1">
    <citation type="submission" date="2022-04" db="EMBL/GenBank/DDBJ databases">
        <title>Carnegiea gigantea Genome sequencing and assembly v2.</title>
        <authorList>
            <person name="Copetti D."/>
            <person name="Sanderson M.J."/>
            <person name="Burquez A."/>
            <person name="Wojciechowski M.F."/>
        </authorList>
    </citation>
    <scope>NUCLEOTIDE SEQUENCE</scope>
    <source>
        <strain evidence="3">SGP5-SGP5p</strain>
        <tissue evidence="3">Aerial part</tissue>
    </source>
</reference>
<accession>A0A9Q1GG06</accession>
<dbReference type="OrthoDB" id="613853at2759"/>
<dbReference type="PANTHER" id="PTHR34145">
    <property type="entry name" value="OS02G0105600 PROTEIN"/>
    <property type="match status" value="1"/>
</dbReference>
<evidence type="ECO:0008006" key="6">
    <source>
        <dbReference type="Google" id="ProtNLM"/>
    </source>
</evidence>